<gene>
    <name evidence="2" type="ORF">CH063_10477</name>
</gene>
<feature type="region of interest" description="Disordered" evidence="1">
    <location>
        <begin position="47"/>
        <end position="72"/>
    </location>
</feature>
<sequence>MSLPNIRQADLDRLNEFSSKPASHTRQQRALVLDLLKDLKGVSIAEMGKLPKNGGFGPSKRSNRSKMAQECP</sequence>
<evidence type="ECO:0000313" key="3">
    <source>
        <dbReference type="Proteomes" id="UP000007174"/>
    </source>
</evidence>
<accession>H1VHL0</accession>
<dbReference type="STRING" id="759273.H1VHL0"/>
<evidence type="ECO:0000313" key="2">
    <source>
        <dbReference type="EMBL" id="CCF39713.1"/>
    </source>
</evidence>
<evidence type="ECO:0000256" key="1">
    <source>
        <dbReference type="SAM" id="MobiDB-lite"/>
    </source>
</evidence>
<name>H1VHL0_COLHI</name>
<dbReference type="HOGENOM" id="CLU_2722089_0_0_1"/>
<dbReference type="EMBL" id="CACQ02003650">
    <property type="protein sequence ID" value="CCF39713.1"/>
    <property type="molecule type" value="Genomic_DNA"/>
</dbReference>
<protein>
    <submittedName>
        <fullName evidence="2">Uncharacterized protein</fullName>
    </submittedName>
</protein>
<proteinExistence type="predicted"/>
<dbReference type="eggNOG" id="KOG2020">
    <property type="taxonomic scope" value="Eukaryota"/>
</dbReference>
<dbReference type="AlphaFoldDB" id="H1VHL0"/>
<reference evidence="3" key="1">
    <citation type="journal article" date="2012" name="Nat. Genet.">
        <title>Lifestyle transitions in plant pathogenic Colletotrichum fungi deciphered by genome and transcriptome analyses.</title>
        <authorList>
            <person name="O'Connell R.J."/>
            <person name="Thon M.R."/>
            <person name="Hacquard S."/>
            <person name="Amyotte S.G."/>
            <person name="Kleemann J."/>
            <person name="Torres M.F."/>
            <person name="Damm U."/>
            <person name="Buiate E.A."/>
            <person name="Epstein L."/>
            <person name="Alkan N."/>
            <person name="Altmueller J."/>
            <person name="Alvarado-Balderrama L."/>
            <person name="Bauser C.A."/>
            <person name="Becker C."/>
            <person name="Birren B.W."/>
            <person name="Chen Z."/>
            <person name="Choi J."/>
            <person name="Crouch J.A."/>
            <person name="Duvick J.P."/>
            <person name="Farman M.A."/>
            <person name="Gan P."/>
            <person name="Heiman D."/>
            <person name="Henrissat B."/>
            <person name="Howard R.J."/>
            <person name="Kabbage M."/>
            <person name="Koch C."/>
            <person name="Kracher B."/>
            <person name="Kubo Y."/>
            <person name="Law A.D."/>
            <person name="Lebrun M.-H."/>
            <person name="Lee Y.-H."/>
            <person name="Miyara I."/>
            <person name="Moore N."/>
            <person name="Neumann U."/>
            <person name="Nordstroem K."/>
            <person name="Panaccione D.G."/>
            <person name="Panstruga R."/>
            <person name="Place M."/>
            <person name="Proctor R.H."/>
            <person name="Prusky D."/>
            <person name="Rech G."/>
            <person name="Reinhardt R."/>
            <person name="Rollins J.A."/>
            <person name="Rounsley S."/>
            <person name="Schardl C.L."/>
            <person name="Schwartz D.C."/>
            <person name="Shenoy N."/>
            <person name="Shirasu K."/>
            <person name="Sikhakolli U.R."/>
            <person name="Stueber K."/>
            <person name="Sukno S.A."/>
            <person name="Sweigard J.A."/>
            <person name="Takano Y."/>
            <person name="Takahara H."/>
            <person name="Trail F."/>
            <person name="van der Does H.C."/>
            <person name="Voll L.M."/>
            <person name="Will I."/>
            <person name="Young S."/>
            <person name="Zeng Q."/>
            <person name="Zhang J."/>
            <person name="Zhou S."/>
            <person name="Dickman M.B."/>
            <person name="Schulze-Lefert P."/>
            <person name="Ver Loren van Themaat E."/>
            <person name="Ma L.-J."/>
            <person name="Vaillancourt L.J."/>
        </authorList>
    </citation>
    <scope>NUCLEOTIDE SEQUENCE [LARGE SCALE GENOMIC DNA]</scope>
    <source>
        <strain evidence="3">IMI 349063</strain>
    </source>
</reference>
<dbReference type="VEuPathDB" id="FungiDB:CH63R_01162"/>
<organism evidence="2 3">
    <name type="scientific">Colletotrichum higginsianum (strain IMI 349063)</name>
    <name type="common">Crucifer anthracnose fungus</name>
    <dbReference type="NCBI Taxonomy" id="759273"/>
    <lineage>
        <taxon>Eukaryota</taxon>
        <taxon>Fungi</taxon>
        <taxon>Dikarya</taxon>
        <taxon>Ascomycota</taxon>
        <taxon>Pezizomycotina</taxon>
        <taxon>Sordariomycetes</taxon>
        <taxon>Hypocreomycetidae</taxon>
        <taxon>Glomerellales</taxon>
        <taxon>Glomerellaceae</taxon>
        <taxon>Colletotrichum</taxon>
        <taxon>Colletotrichum destructivum species complex</taxon>
    </lineage>
</organism>
<dbReference type="Proteomes" id="UP000007174">
    <property type="component" value="Unassembled WGS sequence"/>
</dbReference>